<keyword evidence="1 5" id="KW-0132">Cell division</keyword>
<dbReference type="InterPro" id="IPR007561">
    <property type="entry name" value="Cell_div_SepF/SepF-rel"/>
</dbReference>
<protein>
    <recommendedName>
        <fullName evidence="5">Cell division protein SepF</fullName>
    </recommendedName>
</protein>
<comment type="similarity">
    <text evidence="5">Belongs to the SepF family.</text>
</comment>
<dbReference type="Gene3D" id="3.30.110.150">
    <property type="entry name" value="SepF-like protein"/>
    <property type="match status" value="1"/>
</dbReference>
<sequence>MAKIWDKALSFLGLIEETEEEEIVEESEFARPPARKGAVLNLHNNKNLRLVITKPQEFSEAQQIVEHIKGRKPVLVNLEATDKEEAKRIIDFISGATFALDGNMQRVSQQIFVFAPSQVEVNAEVRKELTDRGVAATLEE</sequence>
<dbReference type="GO" id="GO:0005737">
    <property type="term" value="C:cytoplasm"/>
    <property type="evidence" value="ECO:0007669"/>
    <property type="project" value="UniProtKB-SubCell"/>
</dbReference>
<keyword evidence="5" id="KW-0963">Cytoplasm</keyword>
<dbReference type="EMBL" id="ACJM01000017">
    <property type="protein sequence ID" value="EEG76482.1"/>
    <property type="molecule type" value="Genomic_DNA"/>
</dbReference>
<dbReference type="HAMAP" id="MF_01197">
    <property type="entry name" value="SepF"/>
    <property type="match status" value="1"/>
</dbReference>
<dbReference type="GO" id="GO:0000917">
    <property type="term" value="P:division septum assembly"/>
    <property type="evidence" value="ECO:0007669"/>
    <property type="project" value="UniProtKB-KW"/>
</dbReference>
<dbReference type="GO" id="GO:0043093">
    <property type="term" value="P:FtsZ-dependent cytokinesis"/>
    <property type="evidence" value="ECO:0007669"/>
    <property type="project" value="UniProtKB-UniRule"/>
</dbReference>
<dbReference type="eggNOG" id="COG1799">
    <property type="taxonomic scope" value="Bacteria"/>
</dbReference>
<dbReference type="RefSeq" id="WP_008518404.1">
    <property type="nucleotide sequence ID" value="NZ_ACJM01000017.1"/>
</dbReference>
<keyword evidence="7" id="KW-1185">Reference proteome</keyword>
<evidence type="ECO:0000256" key="4">
    <source>
        <dbReference type="ARBA" id="ARBA00044936"/>
    </source>
</evidence>
<evidence type="ECO:0000313" key="6">
    <source>
        <dbReference type="EMBL" id="EEG76482.1"/>
    </source>
</evidence>
<dbReference type="PANTHER" id="PTHR35798:SF1">
    <property type="entry name" value="CELL DIVISION PROTEIN SEPF"/>
    <property type="match status" value="1"/>
</dbReference>
<dbReference type="InterPro" id="IPR038594">
    <property type="entry name" value="SepF-like_sf"/>
</dbReference>
<dbReference type="OrthoDB" id="9815206at2"/>
<proteinExistence type="inferred from homology"/>
<name>C0GJR0_DETAL</name>
<organism evidence="6 7">
    <name type="scientific">Dethiobacter alkaliphilus AHT 1</name>
    <dbReference type="NCBI Taxonomy" id="555088"/>
    <lineage>
        <taxon>Bacteria</taxon>
        <taxon>Bacillati</taxon>
        <taxon>Bacillota</taxon>
        <taxon>Dethiobacteria</taxon>
        <taxon>Dethiobacterales</taxon>
        <taxon>Dethiobacteraceae</taxon>
        <taxon>Dethiobacter</taxon>
    </lineage>
</organism>
<comment type="subcellular location">
    <subcellularLocation>
        <location evidence="5">Cytoplasm</location>
    </subcellularLocation>
    <text evidence="5">Localizes to the division site, in a FtsZ-dependent manner.</text>
</comment>
<gene>
    <name evidence="5" type="primary">sepF</name>
    <name evidence="6" type="ORF">DealDRAFT_2719</name>
</gene>
<dbReference type="STRING" id="555088.DealDRAFT_2719"/>
<dbReference type="AlphaFoldDB" id="C0GJR0"/>
<keyword evidence="2 5" id="KW-0717">Septation</keyword>
<dbReference type="Proteomes" id="UP000006443">
    <property type="component" value="Unassembled WGS sequence"/>
</dbReference>
<evidence type="ECO:0000313" key="7">
    <source>
        <dbReference type="Proteomes" id="UP000006443"/>
    </source>
</evidence>
<comment type="function">
    <text evidence="4 5">Cell division protein that is part of the divisome complex and is recruited early to the Z-ring. Probably stimulates Z-ring formation, perhaps through the cross-linking of FtsZ protofilaments. Its function overlaps with FtsA.</text>
</comment>
<keyword evidence="3 5" id="KW-0131">Cell cycle</keyword>
<reference evidence="6 7" key="1">
    <citation type="submission" date="2009-02" db="EMBL/GenBank/DDBJ databases">
        <title>Sequencing of the draft genome and assembly of Dethiobacter alkaliphilus AHT 1.</title>
        <authorList>
            <consortium name="US DOE Joint Genome Institute (JGI-PGF)"/>
            <person name="Lucas S."/>
            <person name="Copeland A."/>
            <person name="Lapidus A."/>
            <person name="Glavina del Rio T."/>
            <person name="Dalin E."/>
            <person name="Tice H."/>
            <person name="Bruce D."/>
            <person name="Goodwin L."/>
            <person name="Pitluck S."/>
            <person name="Larimer F."/>
            <person name="Land M.L."/>
            <person name="Hauser L."/>
            <person name="Muyzer G."/>
        </authorList>
    </citation>
    <scope>NUCLEOTIDE SEQUENCE [LARGE SCALE GENOMIC DNA]</scope>
    <source>
        <strain evidence="6 7">AHT 1</strain>
    </source>
</reference>
<comment type="caution">
    <text evidence="6">The sequence shown here is derived from an EMBL/GenBank/DDBJ whole genome shotgun (WGS) entry which is preliminary data.</text>
</comment>
<evidence type="ECO:0000256" key="1">
    <source>
        <dbReference type="ARBA" id="ARBA00022618"/>
    </source>
</evidence>
<dbReference type="Pfam" id="PF04472">
    <property type="entry name" value="SepF"/>
    <property type="match status" value="1"/>
</dbReference>
<dbReference type="InterPro" id="IPR023052">
    <property type="entry name" value="Cell_div_SepF"/>
</dbReference>
<dbReference type="PANTHER" id="PTHR35798">
    <property type="entry name" value="CELL DIVISION PROTEIN SEPF"/>
    <property type="match status" value="1"/>
</dbReference>
<evidence type="ECO:0000256" key="5">
    <source>
        <dbReference type="HAMAP-Rule" id="MF_01197"/>
    </source>
</evidence>
<comment type="subunit">
    <text evidence="5">Homodimer. Interacts with FtsZ.</text>
</comment>
<accession>C0GJR0</accession>
<evidence type="ECO:0000256" key="2">
    <source>
        <dbReference type="ARBA" id="ARBA00023210"/>
    </source>
</evidence>
<evidence type="ECO:0000256" key="3">
    <source>
        <dbReference type="ARBA" id="ARBA00023306"/>
    </source>
</evidence>